<dbReference type="AlphaFoldDB" id="A0AAD4UUF4"/>
<proteinExistence type="predicted"/>
<dbReference type="EMBL" id="JAJFAZ020000008">
    <property type="protein sequence ID" value="KAI5312296.1"/>
    <property type="molecule type" value="Genomic_DNA"/>
</dbReference>
<evidence type="ECO:0000313" key="2">
    <source>
        <dbReference type="Proteomes" id="UP001054821"/>
    </source>
</evidence>
<organism evidence="1 2">
    <name type="scientific">Prunus dulcis</name>
    <name type="common">Almond</name>
    <name type="synonym">Amygdalus dulcis</name>
    <dbReference type="NCBI Taxonomy" id="3755"/>
    <lineage>
        <taxon>Eukaryota</taxon>
        <taxon>Viridiplantae</taxon>
        <taxon>Streptophyta</taxon>
        <taxon>Embryophyta</taxon>
        <taxon>Tracheophyta</taxon>
        <taxon>Spermatophyta</taxon>
        <taxon>Magnoliopsida</taxon>
        <taxon>eudicotyledons</taxon>
        <taxon>Gunneridae</taxon>
        <taxon>Pentapetalae</taxon>
        <taxon>rosids</taxon>
        <taxon>fabids</taxon>
        <taxon>Rosales</taxon>
        <taxon>Rosaceae</taxon>
        <taxon>Amygdaloideae</taxon>
        <taxon>Amygdaleae</taxon>
        <taxon>Prunus</taxon>
    </lineage>
</organism>
<sequence length="67" mass="7574">MGSSARTQSLPMQMISSFLASKFQETHKIRLCLAPSLPSNPDVLAKAFQVDDNVVDNLQKQFWYDNN</sequence>
<reference evidence="1 2" key="1">
    <citation type="journal article" date="2022" name="G3 (Bethesda)">
        <title>Whole-genome sequence and methylome profiling of the almond [Prunus dulcis (Mill.) D.A. Webb] cultivar 'Nonpareil'.</title>
        <authorList>
            <person name="D'Amico-Willman K.M."/>
            <person name="Ouma W.Z."/>
            <person name="Meulia T."/>
            <person name="Sideli G.M."/>
            <person name="Gradziel T.M."/>
            <person name="Fresnedo-Ramirez J."/>
        </authorList>
    </citation>
    <scope>NUCLEOTIDE SEQUENCE [LARGE SCALE GENOMIC DNA]</scope>
    <source>
        <strain evidence="1">Clone GOH B32 T37-40</strain>
    </source>
</reference>
<keyword evidence="2" id="KW-1185">Reference proteome</keyword>
<protein>
    <submittedName>
        <fullName evidence="1">Uncharacterized protein</fullName>
    </submittedName>
</protein>
<comment type="caution">
    <text evidence="1">The sequence shown here is derived from an EMBL/GenBank/DDBJ whole genome shotgun (WGS) entry which is preliminary data.</text>
</comment>
<accession>A0AAD4UUF4</accession>
<name>A0AAD4UUF4_PRUDU</name>
<gene>
    <name evidence="1" type="ORF">L3X38_041469</name>
</gene>
<evidence type="ECO:0000313" key="1">
    <source>
        <dbReference type="EMBL" id="KAI5312296.1"/>
    </source>
</evidence>
<dbReference type="Proteomes" id="UP001054821">
    <property type="component" value="Chromosome 8"/>
</dbReference>